<proteinExistence type="predicted"/>
<evidence type="ECO:0000313" key="2">
    <source>
        <dbReference type="EMBL" id="SEH35332.1"/>
    </source>
</evidence>
<gene>
    <name evidence="2" type="ORF">SAMN05421593_2972</name>
</gene>
<accession>A0A1H6HJN5</accession>
<dbReference type="EMBL" id="FNWQ01000003">
    <property type="protein sequence ID" value="SEH35332.1"/>
    <property type="molecule type" value="Genomic_DNA"/>
</dbReference>
<keyword evidence="1" id="KW-1133">Transmembrane helix</keyword>
<organism evidence="2 3">
    <name type="scientific">Chryseobacterium culicis</name>
    <dbReference type="NCBI Taxonomy" id="680127"/>
    <lineage>
        <taxon>Bacteria</taxon>
        <taxon>Pseudomonadati</taxon>
        <taxon>Bacteroidota</taxon>
        <taxon>Flavobacteriia</taxon>
        <taxon>Flavobacteriales</taxon>
        <taxon>Weeksellaceae</taxon>
        <taxon>Chryseobacterium group</taxon>
        <taxon>Chryseobacterium</taxon>
    </lineage>
</organism>
<keyword evidence="1" id="KW-0472">Membrane</keyword>
<evidence type="ECO:0000313" key="3">
    <source>
        <dbReference type="Proteomes" id="UP000198561"/>
    </source>
</evidence>
<dbReference type="STRING" id="680127.SAMN05421593_2972"/>
<evidence type="ECO:0000256" key="1">
    <source>
        <dbReference type="SAM" id="Phobius"/>
    </source>
</evidence>
<keyword evidence="1" id="KW-0812">Transmembrane</keyword>
<dbReference type="AlphaFoldDB" id="A0A1H6HJN5"/>
<reference evidence="2 3" key="1">
    <citation type="submission" date="2016-10" db="EMBL/GenBank/DDBJ databases">
        <authorList>
            <person name="de Groot N.N."/>
        </authorList>
    </citation>
    <scope>NUCLEOTIDE SEQUENCE [LARGE SCALE GENOMIC DNA]</scope>
    <source>
        <strain evidence="2 3">DSM 23031</strain>
    </source>
</reference>
<name>A0A1H6HJN5_CHRCI</name>
<feature type="transmembrane region" description="Helical" evidence="1">
    <location>
        <begin position="31"/>
        <end position="48"/>
    </location>
</feature>
<protein>
    <submittedName>
        <fullName evidence="2">Uncharacterized protein</fullName>
    </submittedName>
</protein>
<sequence length="57" mass="6873">MCYIIPIIYRNKELIFWNKILNYNRLQNKQISVFIYCGAGILFTFVYYKNLSFLNGP</sequence>
<dbReference type="Proteomes" id="UP000198561">
    <property type="component" value="Unassembled WGS sequence"/>
</dbReference>